<proteinExistence type="predicted"/>
<name>X0WGC2_9ZZZZ</name>
<protein>
    <recommendedName>
        <fullName evidence="2">Cell filamentation protein Fic</fullName>
    </recommendedName>
</protein>
<organism evidence="1">
    <name type="scientific">marine sediment metagenome</name>
    <dbReference type="NCBI Taxonomy" id="412755"/>
    <lineage>
        <taxon>unclassified sequences</taxon>
        <taxon>metagenomes</taxon>
        <taxon>ecological metagenomes</taxon>
    </lineage>
</organism>
<sequence>MASPHEKLAESLEALRAQQDRGVVAVRSGDLTRTHRERLVKNGFLLEVMKGWYIPSRPDEA</sequence>
<feature type="non-terminal residue" evidence="1">
    <location>
        <position position="61"/>
    </location>
</feature>
<evidence type="ECO:0008006" key="2">
    <source>
        <dbReference type="Google" id="ProtNLM"/>
    </source>
</evidence>
<accession>X0WGC2</accession>
<gene>
    <name evidence="1" type="ORF">S01H1_55065</name>
</gene>
<dbReference type="AlphaFoldDB" id="X0WGC2"/>
<evidence type="ECO:0000313" key="1">
    <source>
        <dbReference type="EMBL" id="GAG22247.1"/>
    </source>
</evidence>
<reference evidence="1" key="1">
    <citation type="journal article" date="2014" name="Front. Microbiol.">
        <title>High frequency of phylogenetically diverse reductive dehalogenase-homologous genes in deep subseafloor sedimentary metagenomes.</title>
        <authorList>
            <person name="Kawai M."/>
            <person name="Futagami T."/>
            <person name="Toyoda A."/>
            <person name="Takaki Y."/>
            <person name="Nishi S."/>
            <person name="Hori S."/>
            <person name="Arai W."/>
            <person name="Tsubouchi T."/>
            <person name="Morono Y."/>
            <person name="Uchiyama I."/>
            <person name="Ito T."/>
            <person name="Fujiyama A."/>
            <person name="Inagaki F."/>
            <person name="Takami H."/>
        </authorList>
    </citation>
    <scope>NUCLEOTIDE SEQUENCE</scope>
    <source>
        <strain evidence="1">Expedition CK06-06</strain>
    </source>
</reference>
<comment type="caution">
    <text evidence="1">The sequence shown here is derived from an EMBL/GenBank/DDBJ whole genome shotgun (WGS) entry which is preliminary data.</text>
</comment>
<dbReference type="EMBL" id="BARS01035765">
    <property type="protein sequence ID" value="GAG22247.1"/>
    <property type="molecule type" value="Genomic_DNA"/>
</dbReference>